<organism evidence="5 6">
    <name type="scientific">Fertoeibacter niger</name>
    <dbReference type="NCBI Taxonomy" id="2656921"/>
    <lineage>
        <taxon>Bacteria</taxon>
        <taxon>Pseudomonadati</taxon>
        <taxon>Pseudomonadota</taxon>
        <taxon>Alphaproteobacteria</taxon>
        <taxon>Rhodobacterales</taxon>
        <taxon>Paracoccaceae</taxon>
        <taxon>Fertoeibacter</taxon>
    </lineage>
</organism>
<dbReference type="SUPFAM" id="SSF54980">
    <property type="entry name" value="EF-G C-terminal domain-like"/>
    <property type="match status" value="2"/>
</dbReference>
<sequence length="605" mass="66365">MELRNIAIIAHVDHGKTTLVDELLKQSGAFRDNQAVAERAMDSNDIERERGITILAKCTSLEWAGKRINIVDTPGHADFGGEVERILSMVDGVVLLVDAAEGPMPQTKFVTSKALALGLRPIVVLNKVDKPDAEPDRALNEVFDLFANLGADDDQLDFPVLYASGRSGWADAQLDGPRKDLSALYDLVLKHVPQPKQLSRRDEPFLMLATTLSADPFIGRILTGRVEAGTLKAGETIKALSRDGEKIEQFRVSKVLAFRGLSQTPIDVAEAGDIVTLAGMSKATVADTLCALEIETALPAQPIDPPTISVTFGINDSPLAGKDGNKVQSRVIRERLMKEAEINVAIKVTDTPGGDAFEVAGRGELQMGVLIENMRREGFELSISRPRVLFREVDGQKLEPIEEVTIDVDDEYTGPVIEKLTGPRKGDLVEMKPAGAGKTRIIAHVPSRGLIGYHGQFMTDTRGTGVLNRVFHDWAPHKGPIEGRRQGVLISMESGTSVAYAMWKLEDRGHFFIGVQEPVYTGMIIGEHNRDNDLEVNPLKGKQLTNVRASGTDEAVRLTTPVKLSLEQAIAYIDDDELVEVTPKSVRMRKRYLDPHERKRQSRAS</sequence>
<dbReference type="InterPro" id="IPR005225">
    <property type="entry name" value="Small_GTP-bd"/>
</dbReference>
<dbReference type="InterPro" id="IPR000640">
    <property type="entry name" value="EFG_V-like"/>
</dbReference>
<dbReference type="FunFam" id="3.40.50.300:FF:000055">
    <property type="entry name" value="GTP-binding protein TypA"/>
    <property type="match status" value="1"/>
</dbReference>
<dbReference type="InterPro" id="IPR006298">
    <property type="entry name" value="BipA"/>
</dbReference>
<evidence type="ECO:0000313" key="6">
    <source>
        <dbReference type="Proteomes" id="UP000484076"/>
    </source>
</evidence>
<dbReference type="Pfam" id="PF00009">
    <property type="entry name" value="GTP_EFTU"/>
    <property type="match status" value="1"/>
</dbReference>
<dbReference type="GO" id="GO:0000027">
    <property type="term" value="P:ribosomal large subunit assembly"/>
    <property type="evidence" value="ECO:0007669"/>
    <property type="project" value="UniProtKB-UniRule"/>
</dbReference>
<dbReference type="RefSeq" id="WP_152823748.1">
    <property type="nucleotide sequence ID" value="NZ_WHUT02000001.1"/>
</dbReference>
<accession>A0A8X8KMK5</accession>
<dbReference type="NCBIfam" id="TIGR01394">
    <property type="entry name" value="TypA_BipA"/>
    <property type="match status" value="1"/>
</dbReference>
<dbReference type="Proteomes" id="UP000484076">
    <property type="component" value="Unassembled WGS sequence"/>
</dbReference>
<dbReference type="GO" id="GO:0043022">
    <property type="term" value="F:ribosome binding"/>
    <property type="evidence" value="ECO:0007669"/>
    <property type="project" value="UniProtKB-UniRule"/>
</dbReference>
<dbReference type="Gene3D" id="3.30.70.240">
    <property type="match status" value="1"/>
</dbReference>
<dbReference type="InterPro" id="IPR042116">
    <property type="entry name" value="TypA/BipA_C"/>
</dbReference>
<dbReference type="GO" id="GO:0003924">
    <property type="term" value="F:GTPase activity"/>
    <property type="evidence" value="ECO:0007669"/>
    <property type="project" value="UniProtKB-UniRule"/>
</dbReference>
<dbReference type="CDD" id="cd03691">
    <property type="entry name" value="BipA_TypA_II"/>
    <property type="match status" value="1"/>
</dbReference>
<evidence type="ECO:0000313" key="5">
    <source>
        <dbReference type="EMBL" id="NUB43065.1"/>
    </source>
</evidence>
<dbReference type="PROSITE" id="PS00301">
    <property type="entry name" value="G_TR_1"/>
    <property type="match status" value="1"/>
</dbReference>
<evidence type="ECO:0000256" key="2">
    <source>
        <dbReference type="ARBA" id="ARBA00023134"/>
    </source>
</evidence>
<dbReference type="GO" id="GO:1990904">
    <property type="term" value="C:ribonucleoprotein complex"/>
    <property type="evidence" value="ECO:0007669"/>
    <property type="project" value="TreeGrafter"/>
</dbReference>
<evidence type="ECO:0000256" key="1">
    <source>
        <dbReference type="ARBA" id="ARBA00022741"/>
    </source>
</evidence>
<dbReference type="InterPro" id="IPR048876">
    <property type="entry name" value="BipA_C"/>
</dbReference>
<dbReference type="InterPro" id="IPR009000">
    <property type="entry name" value="Transl_B-barrel_sf"/>
</dbReference>
<dbReference type="EC" id="3.6.5.-" evidence="3"/>
<keyword evidence="3" id="KW-0378">Hydrolase</keyword>
<dbReference type="InterPro" id="IPR047042">
    <property type="entry name" value="BipA_II"/>
</dbReference>
<dbReference type="PROSITE" id="PS51722">
    <property type="entry name" value="G_TR_2"/>
    <property type="match status" value="1"/>
</dbReference>
<name>A0A8X8KMK5_9RHOB</name>
<dbReference type="GO" id="GO:0005525">
    <property type="term" value="F:GTP binding"/>
    <property type="evidence" value="ECO:0007669"/>
    <property type="project" value="UniProtKB-UniRule"/>
</dbReference>
<proteinExistence type="inferred from homology"/>
<dbReference type="Gene3D" id="2.40.50.250">
    <property type="entry name" value="bipa protein"/>
    <property type="match status" value="1"/>
</dbReference>
<dbReference type="CDD" id="cd16263">
    <property type="entry name" value="BipA_III"/>
    <property type="match status" value="1"/>
</dbReference>
<reference evidence="5" key="1">
    <citation type="submission" date="2020-05" db="EMBL/GenBank/DDBJ databases">
        <title>Fertoebacter nigrum gen. nov., sp. nov., a new member of the family Rhodobacteraceae.</title>
        <authorList>
            <person name="Szuroczki S."/>
            <person name="Abbaszade G."/>
            <person name="Buni D."/>
            <person name="Schumann P."/>
            <person name="Toth E."/>
        </authorList>
    </citation>
    <scope>NUCLEOTIDE SEQUENCE</scope>
    <source>
        <strain evidence="5">RG-N-1a</strain>
    </source>
</reference>
<dbReference type="InterPro" id="IPR004161">
    <property type="entry name" value="EFTu-like_2"/>
</dbReference>
<dbReference type="HAMAP" id="MF_00849">
    <property type="entry name" value="BipA"/>
    <property type="match status" value="1"/>
</dbReference>
<dbReference type="NCBIfam" id="TIGR00231">
    <property type="entry name" value="small_GTP"/>
    <property type="match status" value="1"/>
</dbReference>
<keyword evidence="1 3" id="KW-0547">Nucleotide-binding</keyword>
<dbReference type="PANTHER" id="PTHR42908">
    <property type="entry name" value="TRANSLATION ELONGATION FACTOR-RELATED"/>
    <property type="match status" value="1"/>
</dbReference>
<comment type="subcellular location">
    <subcellularLocation>
        <location evidence="3">Cytoplasm</location>
    </subcellularLocation>
    <text evidence="3">Binds to ribosomes.</text>
</comment>
<dbReference type="FunFam" id="3.30.70.870:FF:000003">
    <property type="entry name" value="GTP-binding protein TypA"/>
    <property type="match status" value="1"/>
</dbReference>
<dbReference type="Gene3D" id="2.40.30.10">
    <property type="entry name" value="Translation factors"/>
    <property type="match status" value="1"/>
</dbReference>
<dbReference type="SMART" id="SM00838">
    <property type="entry name" value="EFG_C"/>
    <property type="match status" value="1"/>
</dbReference>
<evidence type="ECO:0000259" key="4">
    <source>
        <dbReference type="PROSITE" id="PS51722"/>
    </source>
</evidence>
<keyword evidence="3" id="KW-0820">tRNA-binding</keyword>
<dbReference type="AlphaFoldDB" id="A0A8X8KMK5"/>
<dbReference type="InterPro" id="IPR035651">
    <property type="entry name" value="BipA_V"/>
</dbReference>
<dbReference type="InterPro" id="IPR047041">
    <property type="entry name" value="BipA_GTP-bd_dom"/>
</dbReference>
<keyword evidence="3" id="KW-0963">Cytoplasm</keyword>
<feature type="domain" description="Tr-type G" evidence="4">
    <location>
        <begin position="1"/>
        <end position="196"/>
    </location>
</feature>
<dbReference type="GO" id="GO:0097216">
    <property type="term" value="F:guanosine tetraphosphate binding"/>
    <property type="evidence" value="ECO:0007669"/>
    <property type="project" value="UniProtKB-ARBA"/>
</dbReference>
<keyword evidence="3" id="KW-0699">rRNA-binding</keyword>
<dbReference type="InterPro" id="IPR035647">
    <property type="entry name" value="EFG_III/V"/>
</dbReference>
<dbReference type="SUPFAM" id="SSF50447">
    <property type="entry name" value="Translation proteins"/>
    <property type="match status" value="1"/>
</dbReference>
<dbReference type="Pfam" id="PF21018">
    <property type="entry name" value="BipA_C"/>
    <property type="match status" value="1"/>
</dbReference>
<comment type="caution">
    <text evidence="5">The sequence shown here is derived from an EMBL/GenBank/DDBJ whole genome shotgun (WGS) entry which is preliminary data.</text>
</comment>
<dbReference type="FunFam" id="2.40.50.250:FF:000001">
    <property type="entry name" value="GTP-binding protein TypA"/>
    <property type="match status" value="1"/>
</dbReference>
<dbReference type="InterPro" id="IPR000795">
    <property type="entry name" value="T_Tr_GTP-bd_dom"/>
</dbReference>
<dbReference type="GO" id="GO:0005829">
    <property type="term" value="C:cytosol"/>
    <property type="evidence" value="ECO:0007669"/>
    <property type="project" value="TreeGrafter"/>
</dbReference>
<dbReference type="PANTHER" id="PTHR42908:SF8">
    <property type="entry name" value="TR-TYPE G DOMAIN-CONTAINING PROTEIN"/>
    <property type="match status" value="1"/>
</dbReference>
<dbReference type="Gene3D" id="3.30.70.870">
    <property type="entry name" value="Elongation Factor G (Translational Gtpase), domain 3"/>
    <property type="match status" value="1"/>
</dbReference>
<dbReference type="Pfam" id="PF03144">
    <property type="entry name" value="GTP_EFTU_D2"/>
    <property type="match status" value="1"/>
</dbReference>
<dbReference type="GO" id="GO:0000049">
    <property type="term" value="F:tRNA binding"/>
    <property type="evidence" value="ECO:0007669"/>
    <property type="project" value="UniProtKB-KW"/>
</dbReference>
<dbReference type="InterPro" id="IPR047043">
    <property type="entry name" value="BipA_III"/>
</dbReference>
<gene>
    <name evidence="5" type="primary">typA</name>
    <name evidence="3" type="synonym">bipA</name>
    <name evidence="5" type="ORF">GEU84_001590</name>
</gene>
<dbReference type="FunFam" id="3.30.70.240:FF:000002">
    <property type="entry name" value="GTP-binding protein TypA"/>
    <property type="match status" value="1"/>
</dbReference>
<keyword evidence="6" id="KW-1185">Reference proteome</keyword>
<dbReference type="Pfam" id="PF00679">
    <property type="entry name" value="EFG_C"/>
    <property type="match status" value="1"/>
</dbReference>
<evidence type="ECO:0000256" key="3">
    <source>
        <dbReference type="HAMAP-Rule" id="MF_00849"/>
    </source>
</evidence>
<keyword evidence="3" id="KW-0694">RNA-binding</keyword>
<dbReference type="InterPro" id="IPR031157">
    <property type="entry name" value="G_TR_CS"/>
</dbReference>
<dbReference type="PRINTS" id="PR00315">
    <property type="entry name" value="ELONGATNFCT"/>
</dbReference>
<dbReference type="InterPro" id="IPR027417">
    <property type="entry name" value="P-loop_NTPase"/>
</dbReference>
<keyword evidence="3" id="KW-0690">Ribosome biogenesis</keyword>
<keyword evidence="2 3" id="KW-0342">GTP-binding</keyword>
<comment type="similarity">
    <text evidence="3">Belongs to the TRAFAC class translation factor GTPase superfamily. Classic translation factor GTPase family. BipA subfamily.</text>
</comment>
<dbReference type="Gene3D" id="3.40.50.300">
    <property type="entry name" value="P-loop containing nucleotide triphosphate hydrolases"/>
    <property type="match status" value="1"/>
</dbReference>
<feature type="binding site" evidence="3">
    <location>
        <begin position="13"/>
        <end position="18"/>
    </location>
    <ligand>
        <name>GTP</name>
        <dbReference type="ChEBI" id="CHEBI:37565"/>
    </ligand>
</feature>
<dbReference type="GO" id="GO:0019843">
    <property type="term" value="F:rRNA binding"/>
    <property type="evidence" value="ECO:0007669"/>
    <property type="project" value="UniProtKB-KW"/>
</dbReference>
<comment type="subunit">
    <text evidence="3">Monomer.</text>
</comment>
<dbReference type="SUPFAM" id="SSF52540">
    <property type="entry name" value="P-loop containing nucleoside triphosphate hydrolases"/>
    <property type="match status" value="1"/>
</dbReference>
<dbReference type="EMBL" id="WHUT02000001">
    <property type="protein sequence ID" value="NUB43065.1"/>
    <property type="molecule type" value="Genomic_DNA"/>
</dbReference>
<comment type="function">
    <text evidence="3">A 50S ribosomal subunit assembly protein with GTPase activity, required for 50S subunit assembly at low temperatures, may also play a role in translation. Binds GTP and analogs. Binds the 70S ribosome between the 30S and 50S subunits, in a similar position as ribosome-bound EF-G; it contacts a number of ribosomal proteins, both rRNAs and the A-site tRNA.</text>
</comment>
<comment type="catalytic activity">
    <reaction evidence="3">
        <text>GTP + H2O = GDP + phosphate + H(+)</text>
        <dbReference type="Rhea" id="RHEA:19669"/>
        <dbReference type="ChEBI" id="CHEBI:15377"/>
        <dbReference type="ChEBI" id="CHEBI:15378"/>
        <dbReference type="ChEBI" id="CHEBI:37565"/>
        <dbReference type="ChEBI" id="CHEBI:43474"/>
        <dbReference type="ChEBI" id="CHEBI:58189"/>
    </reaction>
</comment>
<dbReference type="CDD" id="cd01891">
    <property type="entry name" value="TypA_BipA"/>
    <property type="match status" value="1"/>
</dbReference>
<dbReference type="CDD" id="cd03710">
    <property type="entry name" value="BipA_TypA_C"/>
    <property type="match status" value="1"/>
</dbReference>
<protein>
    <recommendedName>
        <fullName evidence="3">Large ribosomal subunit assembly factor BipA</fullName>
        <ecNumber evidence="3">3.6.5.-</ecNumber>
    </recommendedName>
    <alternativeName>
        <fullName evidence="3">GTP-binding protein BipA</fullName>
    </alternativeName>
</protein>
<feature type="binding site" evidence="3">
    <location>
        <begin position="126"/>
        <end position="129"/>
    </location>
    <ligand>
        <name>GTP</name>
        <dbReference type="ChEBI" id="CHEBI:37565"/>
    </ligand>
</feature>